<protein>
    <submittedName>
        <fullName evidence="1">Lysophospholipase, alpha-beta hydrolase superfamily</fullName>
    </submittedName>
</protein>
<dbReference type="InterPro" id="IPR029058">
    <property type="entry name" value="AB_hydrolase_fold"/>
</dbReference>
<dbReference type="Proteomes" id="UP000182932">
    <property type="component" value="Unassembled WGS sequence"/>
</dbReference>
<evidence type="ECO:0000313" key="1">
    <source>
        <dbReference type="EMBL" id="SEK05965.1"/>
    </source>
</evidence>
<keyword evidence="1" id="KW-0378">Hydrolase</keyword>
<comment type="caution">
    <text evidence="1">The sequence shown here is derived from an EMBL/GenBank/DDBJ whole genome shotgun (WGS) entry which is preliminary data.</text>
</comment>
<name>A0A975WE72_9RHOB</name>
<proteinExistence type="predicted"/>
<dbReference type="RefSeq" id="WP_074839136.1">
    <property type="nucleotide sequence ID" value="NZ_FNYY01000022.1"/>
</dbReference>
<keyword evidence="2" id="KW-1185">Reference proteome</keyword>
<dbReference type="GO" id="GO:0016787">
    <property type="term" value="F:hydrolase activity"/>
    <property type="evidence" value="ECO:0007669"/>
    <property type="project" value="UniProtKB-KW"/>
</dbReference>
<accession>A0A975WE72</accession>
<dbReference type="Gene3D" id="3.40.50.1820">
    <property type="entry name" value="alpha/beta hydrolase"/>
    <property type="match status" value="1"/>
</dbReference>
<dbReference type="GeneID" id="80820530"/>
<dbReference type="EMBL" id="FNYY01000022">
    <property type="protein sequence ID" value="SEK05965.1"/>
    <property type="molecule type" value="Genomic_DNA"/>
</dbReference>
<dbReference type="AlphaFoldDB" id="A0A975WE72"/>
<reference evidence="1 2" key="1">
    <citation type="submission" date="2016-10" db="EMBL/GenBank/DDBJ databases">
        <authorList>
            <person name="Varghese N."/>
            <person name="Submissions S."/>
        </authorList>
    </citation>
    <scope>NUCLEOTIDE SEQUENCE [LARGE SCALE GENOMIC DNA]</scope>
    <source>
        <strain evidence="1 2">FF3</strain>
    </source>
</reference>
<organism evidence="1 2">
    <name type="scientific">Marinovum algicola</name>
    <dbReference type="NCBI Taxonomy" id="42444"/>
    <lineage>
        <taxon>Bacteria</taxon>
        <taxon>Pseudomonadati</taxon>
        <taxon>Pseudomonadota</taxon>
        <taxon>Alphaproteobacteria</taxon>
        <taxon>Rhodobacterales</taxon>
        <taxon>Roseobacteraceae</taxon>
        <taxon>Marinovum</taxon>
    </lineage>
</organism>
<gene>
    <name evidence="1" type="ORF">SAMN04487940_12255</name>
</gene>
<sequence>MANHHSPGDVIPFDWAPASRAGGHSLRRRCLSAAARLCPAATARLLARRYLTPSGSFIAGAETDPGFAIVPVGRQVLLRFDGVARPAPARRLLIVPGHNGHVRQFGRLLRRLRETGASVDLLVLPGHLGPKPRLCSFGAIVGAVREVGAHDGPYDAVIAHCVGCNASLLAMEDVPLAKKLVFLSAPLTLPNLVRFAGRQYGLRRRCLARFVAQVSRLGAPYPIDIPWQPLAARRSEPLLVIHARNDYAVPVSDVAGIGATWPGARLALLDTGDHNTILGQRGAIDRILAFLQERPAPGTPAAKSGQESEMQ</sequence>
<evidence type="ECO:0000313" key="2">
    <source>
        <dbReference type="Proteomes" id="UP000182932"/>
    </source>
</evidence>
<dbReference type="SUPFAM" id="SSF53474">
    <property type="entry name" value="alpha/beta-Hydrolases"/>
    <property type="match status" value="1"/>
</dbReference>